<organism evidence="1 2">
    <name type="scientific">Paragonimus heterotremus</name>
    <dbReference type="NCBI Taxonomy" id="100268"/>
    <lineage>
        <taxon>Eukaryota</taxon>
        <taxon>Metazoa</taxon>
        <taxon>Spiralia</taxon>
        <taxon>Lophotrochozoa</taxon>
        <taxon>Platyhelminthes</taxon>
        <taxon>Trematoda</taxon>
        <taxon>Digenea</taxon>
        <taxon>Plagiorchiida</taxon>
        <taxon>Troglotremata</taxon>
        <taxon>Troglotrematidae</taxon>
        <taxon>Paragonimus</taxon>
    </lineage>
</organism>
<gene>
    <name evidence="1" type="ORF">PHET_00386</name>
</gene>
<accession>A0A8J4WVA5</accession>
<keyword evidence="2" id="KW-1185">Reference proteome</keyword>
<comment type="caution">
    <text evidence="1">The sequence shown here is derived from an EMBL/GenBank/DDBJ whole genome shotgun (WGS) entry which is preliminary data.</text>
</comment>
<name>A0A8J4WVA5_9TREM</name>
<proteinExistence type="predicted"/>
<evidence type="ECO:0000313" key="1">
    <source>
        <dbReference type="EMBL" id="KAF5406090.1"/>
    </source>
</evidence>
<reference evidence="1" key="1">
    <citation type="submission" date="2019-05" db="EMBL/GenBank/DDBJ databases">
        <title>Annotation for the trematode Paragonimus heterotremus.</title>
        <authorList>
            <person name="Choi Y.-J."/>
        </authorList>
    </citation>
    <scope>NUCLEOTIDE SEQUENCE</scope>
    <source>
        <strain evidence="1">LC</strain>
    </source>
</reference>
<sequence length="100" mass="11331">MSGKKYFSTLYGKSTCAQRMAVEDHGEFRLSLRQPPLFRDDDDFESWEFAVIIYLAGVPEKGIELYILSLLREETVKMFFTMGVCPTASAGHLENVSTVI</sequence>
<protein>
    <submittedName>
        <fullName evidence="1">Uncharacterized protein</fullName>
    </submittedName>
</protein>
<dbReference type="EMBL" id="LUCH01000101">
    <property type="protein sequence ID" value="KAF5406090.1"/>
    <property type="molecule type" value="Genomic_DNA"/>
</dbReference>
<dbReference type="AlphaFoldDB" id="A0A8J4WVA5"/>
<evidence type="ECO:0000313" key="2">
    <source>
        <dbReference type="Proteomes" id="UP000748531"/>
    </source>
</evidence>
<dbReference type="Proteomes" id="UP000748531">
    <property type="component" value="Unassembled WGS sequence"/>
</dbReference>